<dbReference type="GO" id="GO:0008233">
    <property type="term" value="F:peptidase activity"/>
    <property type="evidence" value="ECO:0007669"/>
    <property type="project" value="UniProtKB-KW"/>
</dbReference>
<reference evidence="3" key="1">
    <citation type="submission" date="2016-10" db="EMBL/GenBank/DDBJ databases">
        <authorList>
            <person name="Varghese N."/>
            <person name="Submissions S."/>
        </authorList>
    </citation>
    <scope>NUCLEOTIDE SEQUENCE [LARGE SCALE GENOMIC DNA]</scope>
    <source>
        <strain evidence="3">Nm69</strain>
    </source>
</reference>
<dbReference type="PANTHER" id="PTHR38339">
    <property type="entry name" value="TRANSGLUTAMINASE DOMAIN PROTEIN"/>
    <property type="match status" value="1"/>
</dbReference>
<name>A0A1I3XD82_9PROT</name>
<evidence type="ECO:0000259" key="1">
    <source>
        <dbReference type="SMART" id="SM00460"/>
    </source>
</evidence>
<dbReference type="STRING" id="52441.SAMN05216302_1001235"/>
<dbReference type="Gene3D" id="3.10.620.30">
    <property type="match status" value="1"/>
</dbReference>
<dbReference type="Pfam" id="PF01841">
    <property type="entry name" value="Transglut_core"/>
    <property type="match status" value="1"/>
</dbReference>
<protein>
    <submittedName>
        <fullName evidence="2">Transglutaminase-like enzyme, putative cysteine protease</fullName>
    </submittedName>
</protein>
<dbReference type="EMBL" id="FOSP01000001">
    <property type="protein sequence ID" value="SFK17480.1"/>
    <property type="molecule type" value="Genomic_DNA"/>
</dbReference>
<evidence type="ECO:0000313" key="2">
    <source>
        <dbReference type="EMBL" id="SFK17480.1"/>
    </source>
</evidence>
<dbReference type="Proteomes" id="UP000199533">
    <property type="component" value="Unassembled WGS sequence"/>
</dbReference>
<proteinExistence type="predicted"/>
<organism evidence="2 3">
    <name type="scientific">Nitrosomonas aestuarii</name>
    <dbReference type="NCBI Taxonomy" id="52441"/>
    <lineage>
        <taxon>Bacteria</taxon>
        <taxon>Pseudomonadati</taxon>
        <taxon>Pseudomonadota</taxon>
        <taxon>Betaproteobacteria</taxon>
        <taxon>Nitrosomonadales</taxon>
        <taxon>Nitrosomonadaceae</taxon>
        <taxon>Nitrosomonas</taxon>
    </lineage>
</organism>
<keyword evidence="3" id="KW-1185">Reference proteome</keyword>
<keyword evidence="2" id="KW-0645">Protease</keyword>
<evidence type="ECO:0000313" key="3">
    <source>
        <dbReference type="Proteomes" id="UP000199533"/>
    </source>
</evidence>
<dbReference type="AlphaFoldDB" id="A0A1I3XD82"/>
<dbReference type="OrthoDB" id="9804872at2"/>
<dbReference type="PANTHER" id="PTHR38339:SF1">
    <property type="entry name" value="TRANSGLUTAMINASE-LIKE DOMAIN-CONTAINING PROTEIN"/>
    <property type="match status" value="1"/>
</dbReference>
<keyword evidence="2" id="KW-0378">Hydrolase</keyword>
<dbReference type="GO" id="GO:0006508">
    <property type="term" value="P:proteolysis"/>
    <property type="evidence" value="ECO:0007669"/>
    <property type="project" value="UniProtKB-KW"/>
</dbReference>
<dbReference type="InterPro" id="IPR038765">
    <property type="entry name" value="Papain-like_cys_pep_sf"/>
</dbReference>
<feature type="domain" description="Transglutaminase-like" evidence="1">
    <location>
        <begin position="203"/>
        <end position="276"/>
    </location>
</feature>
<dbReference type="SUPFAM" id="SSF54001">
    <property type="entry name" value="Cysteine proteinases"/>
    <property type="match status" value="1"/>
</dbReference>
<gene>
    <name evidence="2" type="ORF">SAMN05216302_1001235</name>
</gene>
<dbReference type="InterPro" id="IPR002931">
    <property type="entry name" value="Transglutaminase-like"/>
</dbReference>
<accession>A0A1I3XD82</accession>
<dbReference type="SMART" id="SM00460">
    <property type="entry name" value="TGc"/>
    <property type="match status" value="1"/>
</dbReference>
<sequence length="366" mass="41459">MKRRDFIKIIGSGALLMPITSFSLPTSNRQLDYEKWHGYRLTYQVTLPATGKRARLWLPLPNSLDPAYQFTQGNNWSGNARQAKFDAIGTEKFPVFAAEWQGEGERHASVQCIIKTSHHTVDLDRYQRYGNAAIPGNIKPFLQPARLIPVNGIVKDVAHSIVHDEGNTTLEKARAIYDWLIDHFRHDETTLGRGKGDIQFILENSQLSGKCVDIHSLFVGLARSIGIPARIQYGVRMVQSELHESLGGQTDVSRSQHSRAEFYLDNLGWVPVNPADVCKVARLENLTLDDPIIKHLREQFFGAWEMNWITFNHGQDIQLTNSKIGRLPFFLYPYAEIDDQPLDGLEPEKFNYKITAAELIGTGAKF</sequence>